<reference evidence="13" key="1">
    <citation type="journal article" date="2019" name="Int. J. Syst. Evol. Microbiol.">
        <title>The Global Catalogue of Microorganisms (GCM) 10K type strain sequencing project: providing services to taxonomists for standard genome sequencing and annotation.</title>
        <authorList>
            <consortium name="The Broad Institute Genomics Platform"/>
            <consortium name="The Broad Institute Genome Sequencing Center for Infectious Disease"/>
            <person name="Wu L."/>
            <person name="Ma J."/>
        </authorList>
    </citation>
    <scope>NUCLEOTIDE SEQUENCE [LARGE SCALE GENOMIC DNA]</scope>
    <source>
        <strain evidence="13">KCTC 12708</strain>
    </source>
</reference>
<evidence type="ECO:0000313" key="12">
    <source>
        <dbReference type="EMBL" id="GGZ45621.1"/>
    </source>
</evidence>
<feature type="domain" description="Histidine kinase" evidence="11">
    <location>
        <begin position="542"/>
        <end position="629"/>
    </location>
</feature>
<keyword evidence="3" id="KW-0597">Phosphoprotein</keyword>
<dbReference type="InterPro" id="IPR011990">
    <property type="entry name" value="TPR-like_helical_dom_sf"/>
</dbReference>
<dbReference type="SUPFAM" id="SSF55874">
    <property type="entry name" value="ATPase domain of HSP90 chaperone/DNA topoisomerase II/histidine kinase"/>
    <property type="match status" value="1"/>
</dbReference>
<dbReference type="GeneID" id="94368003"/>
<evidence type="ECO:0000256" key="8">
    <source>
        <dbReference type="ARBA" id="ARBA00023012"/>
    </source>
</evidence>
<evidence type="ECO:0000259" key="11">
    <source>
        <dbReference type="PROSITE" id="PS50109"/>
    </source>
</evidence>
<keyword evidence="5" id="KW-0547">Nucleotide-binding</keyword>
<evidence type="ECO:0000256" key="1">
    <source>
        <dbReference type="ARBA" id="ARBA00000085"/>
    </source>
</evidence>
<dbReference type="SMART" id="SM00387">
    <property type="entry name" value="HATPase_c"/>
    <property type="match status" value="1"/>
</dbReference>
<gene>
    <name evidence="12" type="ORF">GCM10008088_03590</name>
</gene>
<evidence type="ECO:0000256" key="6">
    <source>
        <dbReference type="ARBA" id="ARBA00022777"/>
    </source>
</evidence>
<evidence type="ECO:0000256" key="4">
    <source>
        <dbReference type="ARBA" id="ARBA00022679"/>
    </source>
</evidence>
<evidence type="ECO:0000256" key="5">
    <source>
        <dbReference type="ARBA" id="ARBA00022741"/>
    </source>
</evidence>
<dbReference type="EC" id="2.7.13.3" evidence="2"/>
<dbReference type="Pfam" id="PF13424">
    <property type="entry name" value="TPR_12"/>
    <property type="match status" value="1"/>
</dbReference>
<protein>
    <recommendedName>
        <fullName evidence="2">histidine kinase</fullName>
        <ecNumber evidence="2">2.7.13.3</ecNumber>
    </recommendedName>
</protein>
<keyword evidence="10" id="KW-0812">Transmembrane</keyword>
<evidence type="ECO:0000256" key="3">
    <source>
        <dbReference type="ARBA" id="ARBA00022553"/>
    </source>
</evidence>
<keyword evidence="10" id="KW-1133">Transmembrane helix</keyword>
<feature type="transmembrane region" description="Helical" evidence="10">
    <location>
        <begin position="377"/>
        <end position="396"/>
    </location>
</feature>
<dbReference type="Pfam" id="PF07730">
    <property type="entry name" value="HisKA_3"/>
    <property type="match status" value="1"/>
</dbReference>
<keyword evidence="10" id="KW-0472">Membrane</keyword>
<dbReference type="Gene3D" id="3.30.565.10">
    <property type="entry name" value="Histidine kinase-like ATPase, C-terminal domain"/>
    <property type="match status" value="1"/>
</dbReference>
<proteinExistence type="predicted"/>
<sequence length="632" mass="73741">MKKIFTVLIFLISILGIAQEEKLSQKEILLKAYFSKDSSDYYFQQAKNKLFSKSDSIHYQYFKFFKNDELRNKDSTLYYAEKILPFYLKNDSIQNIEYIYERLHYLYKREGVYEKALVYNQKLLDLSEQQNKLGKTSKYLTDKSTLNHDFENFEEGVAIGKDAFLTALKTKENQKENIIYANNAIAINFDDWHKPDSAIFYHQKNLDLIKKQEDSLNYGFVFNNLGNTFLKDKKYQEAKKMISLALKRNLEKGNSYNLATNYTNLATIAYQENKNDLAEEYFEEAKKHSDLSNSIEKIRDVIQQEAWYYKKTGNFQKALELQEKFYVLKDSVFQEERLAKFAELETKYQTEKKEAELATTRANLAEKELDLERKNTIIYGSIATAFIIGLLGYLLYNQQKLKNKQLHKEAELKSALVKIETQNKLQEQRLRISRDLHDNIGAQLTFIISSIDNLQFAFPNMEQNISQKLKNISEFTSKTICELRDTIWAMNKEKISVEDLQARISNFIEKARTASPNTVFRFQFDSEKNKQYEFSSVVGMNIYRIIQEAVNNALKYAEASEIKVHIEKLQQQFKIEIIDNGKGFVLAEVELGNGINNIKERAKEIGGEAEVNTIMREGTQILILLPVLDENS</sequence>
<name>A0ABQ3BLS0_9FLAO</name>
<dbReference type="RefSeq" id="WP_027885974.1">
    <property type="nucleotide sequence ID" value="NZ_BMWY01000001.1"/>
</dbReference>
<dbReference type="SUPFAM" id="SSF48452">
    <property type="entry name" value="TPR-like"/>
    <property type="match status" value="1"/>
</dbReference>
<evidence type="ECO:0000256" key="10">
    <source>
        <dbReference type="SAM" id="Phobius"/>
    </source>
</evidence>
<keyword evidence="9" id="KW-0175">Coiled coil</keyword>
<evidence type="ECO:0000256" key="9">
    <source>
        <dbReference type="SAM" id="Coils"/>
    </source>
</evidence>
<organism evidence="12 13">
    <name type="scientific">Mesonia mobilis</name>
    <dbReference type="NCBI Taxonomy" id="369791"/>
    <lineage>
        <taxon>Bacteria</taxon>
        <taxon>Pseudomonadati</taxon>
        <taxon>Bacteroidota</taxon>
        <taxon>Flavobacteriia</taxon>
        <taxon>Flavobacteriales</taxon>
        <taxon>Flavobacteriaceae</taxon>
        <taxon>Mesonia</taxon>
    </lineage>
</organism>
<feature type="coiled-coil region" evidence="9">
    <location>
        <begin position="341"/>
        <end position="370"/>
    </location>
</feature>
<dbReference type="InterPro" id="IPR050482">
    <property type="entry name" value="Sensor_HK_TwoCompSys"/>
</dbReference>
<dbReference type="Gene3D" id="1.25.40.10">
    <property type="entry name" value="Tetratricopeptide repeat domain"/>
    <property type="match status" value="2"/>
</dbReference>
<comment type="caution">
    <text evidence="12">The sequence shown here is derived from an EMBL/GenBank/DDBJ whole genome shotgun (WGS) entry which is preliminary data.</text>
</comment>
<accession>A0ABQ3BLS0</accession>
<dbReference type="CDD" id="cd16917">
    <property type="entry name" value="HATPase_UhpB-NarQ-NarX-like"/>
    <property type="match status" value="1"/>
</dbReference>
<evidence type="ECO:0000313" key="13">
    <source>
        <dbReference type="Proteomes" id="UP000615593"/>
    </source>
</evidence>
<dbReference type="InterPro" id="IPR005467">
    <property type="entry name" value="His_kinase_dom"/>
</dbReference>
<dbReference type="Proteomes" id="UP000615593">
    <property type="component" value="Unassembled WGS sequence"/>
</dbReference>
<comment type="catalytic activity">
    <reaction evidence="1">
        <text>ATP + protein L-histidine = ADP + protein N-phospho-L-histidine.</text>
        <dbReference type="EC" id="2.7.13.3"/>
    </reaction>
</comment>
<dbReference type="SMART" id="SM00028">
    <property type="entry name" value="TPR"/>
    <property type="match status" value="2"/>
</dbReference>
<keyword evidence="13" id="KW-1185">Reference proteome</keyword>
<dbReference type="InterPro" id="IPR019734">
    <property type="entry name" value="TPR_rpt"/>
</dbReference>
<keyword evidence="6" id="KW-0418">Kinase</keyword>
<dbReference type="PANTHER" id="PTHR24421:SF10">
    <property type="entry name" value="NITRATE_NITRITE SENSOR PROTEIN NARQ"/>
    <property type="match status" value="1"/>
</dbReference>
<evidence type="ECO:0000256" key="7">
    <source>
        <dbReference type="ARBA" id="ARBA00022840"/>
    </source>
</evidence>
<evidence type="ECO:0000256" key="2">
    <source>
        <dbReference type="ARBA" id="ARBA00012438"/>
    </source>
</evidence>
<keyword evidence="7" id="KW-0067">ATP-binding</keyword>
<dbReference type="InterPro" id="IPR003594">
    <property type="entry name" value="HATPase_dom"/>
</dbReference>
<keyword evidence="4" id="KW-0808">Transferase</keyword>
<keyword evidence="8" id="KW-0902">Two-component regulatory system</keyword>
<dbReference type="Gene3D" id="1.20.5.1930">
    <property type="match status" value="1"/>
</dbReference>
<dbReference type="InterPro" id="IPR036890">
    <property type="entry name" value="HATPase_C_sf"/>
</dbReference>
<dbReference type="EMBL" id="BMWY01000001">
    <property type="protein sequence ID" value="GGZ45621.1"/>
    <property type="molecule type" value="Genomic_DNA"/>
</dbReference>
<dbReference type="Pfam" id="PF02518">
    <property type="entry name" value="HATPase_c"/>
    <property type="match status" value="1"/>
</dbReference>
<dbReference type="PROSITE" id="PS50109">
    <property type="entry name" value="HIS_KIN"/>
    <property type="match status" value="1"/>
</dbReference>
<dbReference type="InterPro" id="IPR011712">
    <property type="entry name" value="Sig_transdc_His_kin_sub3_dim/P"/>
</dbReference>
<dbReference type="PANTHER" id="PTHR24421">
    <property type="entry name" value="NITRATE/NITRITE SENSOR PROTEIN NARX-RELATED"/>
    <property type="match status" value="1"/>
</dbReference>